<dbReference type="Pfam" id="PF17174">
    <property type="entry name" value="DUF5130"/>
    <property type="match status" value="1"/>
</dbReference>
<dbReference type="RefSeq" id="WP_093889159.1">
    <property type="nucleotide sequence ID" value="NZ_FOQY01000017.1"/>
</dbReference>
<dbReference type="GeneID" id="96300447"/>
<proteinExistence type="predicted"/>
<dbReference type="EMBL" id="FOQY01000017">
    <property type="protein sequence ID" value="SFK08803.1"/>
    <property type="molecule type" value="Genomic_DNA"/>
</dbReference>
<evidence type="ECO:0000313" key="2">
    <source>
        <dbReference type="Proteomes" id="UP000199111"/>
    </source>
</evidence>
<name>A0A1I3WNQ2_9ACTN</name>
<organism evidence="1 2">
    <name type="scientific">Streptosporangium canum</name>
    <dbReference type="NCBI Taxonomy" id="324952"/>
    <lineage>
        <taxon>Bacteria</taxon>
        <taxon>Bacillati</taxon>
        <taxon>Actinomycetota</taxon>
        <taxon>Actinomycetes</taxon>
        <taxon>Streptosporangiales</taxon>
        <taxon>Streptosporangiaceae</taxon>
        <taxon>Streptosporangium</taxon>
    </lineage>
</organism>
<gene>
    <name evidence="1" type="ORF">SAMN05216275_11729</name>
</gene>
<dbReference type="InterPro" id="IPR033437">
    <property type="entry name" value="DUF5130"/>
</dbReference>
<keyword evidence="2" id="KW-1185">Reference proteome</keyword>
<sequence>MVTALPGLSPAQEDGVREALRAAGCRSGLRFAAYLGPAVGPRRHFSERLHAALGEEAARAVLVFVDPGDRALEIVTGPHARRRLPDRECRLAAMSMAVAFREGDLANGLVAGLGLLADLASRRR</sequence>
<dbReference type="Gene3D" id="3.10.310.50">
    <property type="match status" value="1"/>
</dbReference>
<protein>
    <recommendedName>
        <fullName evidence="3">TLP18.3, Psb32 and MOLO-1 founding protein of phosphatase</fullName>
    </recommendedName>
</protein>
<dbReference type="Proteomes" id="UP000199111">
    <property type="component" value="Unassembled WGS sequence"/>
</dbReference>
<evidence type="ECO:0008006" key="3">
    <source>
        <dbReference type="Google" id="ProtNLM"/>
    </source>
</evidence>
<reference evidence="2" key="1">
    <citation type="submission" date="2016-10" db="EMBL/GenBank/DDBJ databases">
        <authorList>
            <person name="Varghese N."/>
            <person name="Submissions S."/>
        </authorList>
    </citation>
    <scope>NUCLEOTIDE SEQUENCE [LARGE SCALE GENOMIC DNA]</scope>
    <source>
        <strain evidence="2">CGMCC 4.2126</strain>
    </source>
</reference>
<dbReference type="AlphaFoldDB" id="A0A1I3WNQ2"/>
<evidence type="ECO:0000313" key="1">
    <source>
        <dbReference type="EMBL" id="SFK08803.1"/>
    </source>
</evidence>
<accession>A0A1I3WNQ2</accession>